<accession>A0A9P5NPW0</accession>
<keyword evidence="2" id="KW-1185">Reference proteome</keyword>
<reference evidence="1" key="1">
    <citation type="submission" date="2020-11" db="EMBL/GenBank/DDBJ databases">
        <authorList>
            <consortium name="DOE Joint Genome Institute"/>
            <person name="Ahrendt S."/>
            <person name="Riley R."/>
            <person name="Andreopoulos W."/>
            <person name="LaButti K."/>
            <person name="Pangilinan J."/>
            <person name="Ruiz-duenas F.J."/>
            <person name="Barrasa J.M."/>
            <person name="Sanchez-Garcia M."/>
            <person name="Camarero S."/>
            <person name="Miyauchi S."/>
            <person name="Serrano A."/>
            <person name="Linde D."/>
            <person name="Babiker R."/>
            <person name="Drula E."/>
            <person name="Ayuso-Fernandez I."/>
            <person name="Pacheco R."/>
            <person name="Padilla G."/>
            <person name="Ferreira P."/>
            <person name="Barriuso J."/>
            <person name="Kellner H."/>
            <person name="Castanera R."/>
            <person name="Alfaro M."/>
            <person name="Ramirez L."/>
            <person name="Pisabarro A.G."/>
            <person name="Kuo A."/>
            <person name="Tritt A."/>
            <person name="Lipzen A."/>
            <person name="He G."/>
            <person name="Yan M."/>
            <person name="Ng V."/>
            <person name="Cullen D."/>
            <person name="Martin F."/>
            <person name="Rosso M.-N."/>
            <person name="Henrissat B."/>
            <person name="Hibbett D."/>
            <person name="Martinez A.T."/>
            <person name="Grigoriev I.V."/>
        </authorList>
    </citation>
    <scope>NUCLEOTIDE SEQUENCE</scope>
    <source>
        <strain evidence="1">AH 44721</strain>
    </source>
</reference>
<proteinExistence type="predicted"/>
<dbReference type="AlphaFoldDB" id="A0A9P5NPW0"/>
<gene>
    <name evidence="1" type="ORF">CPB84DRAFT_1779603</name>
</gene>
<sequence length="164" mass="18981">MMLKENRIATRLLSSEQTRFVLGLTSSTSGRHLLLFLTSPRGDRSLQAAFPGWLKKQRRMTGLTKCRTMRIPSRYHFRLQTIHSCVLVSQKKKHQLLLTQLEPPRLLLPLIDHPPARKSHNRVGNLVCKKRYRMRYITPNETMKKILRVVSLLALVLGANIEAF</sequence>
<dbReference type="EMBL" id="JADNYJ010000050">
    <property type="protein sequence ID" value="KAF8899880.1"/>
    <property type="molecule type" value="Genomic_DNA"/>
</dbReference>
<evidence type="ECO:0000313" key="1">
    <source>
        <dbReference type="EMBL" id="KAF8899880.1"/>
    </source>
</evidence>
<evidence type="ECO:0000313" key="2">
    <source>
        <dbReference type="Proteomes" id="UP000724874"/>
    </source>
</evidence>
<dbReference type="Proteomes" id="UP000724874">
    <property type="component" value="Unassembled WGS sequence"/>
</dbReference>
<name>A0A9P5NPW0_GYMJU</name>
<organism evidence="1 2">
    <name type="scientific">Gymnopilus junonius</name>
    <name type="common">Spectacular rustgill mushroom</name>
    <name type="synonym">Gymnopilus spectabilis subsp. junonius</name>
    <dbReference type="NCBI Taxonomy" id="109634"/>
    <lineage>
        <taxon>Eukaryota</taxon>
        <taxon>Fungi</taxon>
        <taxon>Dikarya</taxon>
        <taxon>Basidiomycota</taxon>
        <taxon>Agaricomycotina</taxon>
        <taxon>Agaricomycetes</taxon>
        <taxon>Agaricomycetidae</taxon>
        <taxon>Agaricales</taxon>
        <taxon>Agaricineae</taxon>
        <taxon>Hymenogastraceae</taxon>
        <taxon>Gymnopilus</taxon>
    </lineage>
</organism>
<protein>
    <submittedName>
        <fullName evidence="1">Uncharacterized protein</fullName>
    </submittedName>
</protein>
<comment type="caution">
    <text evidence="1">The sequence shown here is derived from an EMBL/GenBank/DDBJ whole genome shotgun (WGS) entry which is preliminary data.</text>
</comment>